<evidence type="ECO:0000256" key="1">
    <source>
        <dbReference type="SAM" id="MobiDB-lite"/>
    </source>
</evidence>
<evidence type="ECO:0000313" key="2">
    <source>
        <dbReference type="EMBL" id="MPC57953.1"/>
    </source>
</evidence>
<accession>A0A5B7GKE5</accession>
<name>A0A5B7GKE5_PORTR</name>
<feature type="compositionally biased region" description="Polar residues" evidence="1">
    <location>
        <begin position="91"/>
        <end position="101"/>
    </location>
</feature>
<dbReference type="EMBL" id="VSRR010015224">
    <property type="protein sequence ID" value="MPC57953.1"/>
    <property type="molecule type" value="Genomic_DNA"/>
</dbReference>
<dbReference type="AlphaFoldDB" id="A0A5B7GKE5"/>
<reference evidence="2 3" key="1">
    <citation type="submission" date="2019-05" db="EMBL/GenBank/DDBJ databases">
        <title>Another draft genome of Portunus trituberculatus and its Hox gene families provides insights of decapod evolution.</title>
        <authorList>
            <person name="Jeong J.-H."/>
            <person name="Song I."/>
            <person name="Kim S."/>
            <person name="Choi T."/>
            <person name="Kim D."/>
            <person name="Ryu S."/>
            <person name="Kim W."/>
        </authorList>
    </citation>
    <scope>NUCLEOTIDE SEQUENCE [LARGE SCALE GENOMIC DNA]</scope>
    <source>
        <tissue evidence="2">Muscle</tissue>
    </source>
</reference>
<feature type="compositionally biased region" description="Polar residues" evidence="1">
    <location>
        <begin position="60"/>
        <end position="75"/>
    </location>
</feature>
<feature type="region of interest" description="Disordered" evidence="1">
    <location>
        <begin position="60"/>
        <end position="129"/>
    </location>
</feature>
<organism evidence="2 3">
    <name type="scientific">Portunus trituberculatus</name>
    <name type="common">Swimming crab</name>
    <name type="synonym">Neptunus trituberculatus</name>
    <dbReference type="NCBI Taxonomy" id="210409"/>
    <lineage>
        <taxon>Eukaryota</taxon>
        <taxon>Metazoa</taxon>
        <taxon>Ecdysozoa</taxon>
        <taxon>Arthropoda</taxon>
        <taxon>Crustacea</taxon>
        <taxon>Multicrustacea</taxon>
        <taxon>Malacostraca</taxon>
        <taxon>Eumalacostraca</taxon>
        <taxon>Eucarida</taxon>
        <taxon>Decapoda</taxon>
        <taxon>Pleocyemata</taxon>
        <taxon>Brachyura</taxon>
        <taxon>Eubrachyura</taxon>
        <taxon>Portunoidea</taxon>
        <taxon>Portunidae</taxon>
        <taxon>Portuninae</taxon>
        <taxon>Portunus</taxon>
    </lineage>
</organism>
<gene>
    <name evidence="2" type="ORF">E2C01_051945</name>
</gene>
<proteinExistence type="predicted"/>
<feature type="compositionally biased region" description="Basic residues" evidence="1">
    <location>
        <begin position="110"/>
        <end position="119"/>
    </location>
</feature>
<dbReference type="Proteomes" id="UP000324222">
    <property type="component" value="Unassembled WGS sequence"/>
</dbReference>
<sequence length="129" mass="14682">MESKRGGNSFLNHNHHYRHHYHHHHHSNSHCSGEAQIPGLPCEPQERRAHYLPWLEGSPWDSSSPLKPLPASTSAHPPYDSLHSSPRPALTSLTFPSQACVSTKRDNRPRATKKKVLKRRPTEMPVPKK</sequence>
<protein>
    <submittedName>
        <fullName evidence="2">Uncharacterized protein</fullName>
    </submittedName>
</protein>
<evidence type="ECO:0000313" key="3">
    <source>
        <dbReference type="Proteomes" id="UP000324222"/>
    </source>
</evidence>
<keyword evidence="3" id="KW-1185">Reference proteome</keyword>
<comment type="caution">
    <text evidence="2">The sequence shown here is derived from an EMBL/GenBank/DDBJ whole genome shotgun (WGS) entry which is preliminary data.</text>
</comment>
<feature type="region of interest" description="Disordered" evidence="1">
    <location>
        <begin position="20"/>
        <end position="42"/>
    </location>
</feature>